<feature type="region of interest" description="Disordered" evidence="1">
    <location>
        <begin position="73"/>
        <end position="99"/>
    </location>
</feature>
<dbReference type="Pfam" id="PF16093">
    <property type="entry name" value="PAC4"/>
    <property type="match status" value="1"/>
</dbReference>
<comment type="caution">
    <text evidence="2">The sequence shown here is derived from an EMBL/GenBank/DDBJ whole genome shotgun (WGS) entry which is preliminary data.</text>
</comment>
<sequence>MVIGSRLTQRTSPFCFSFLWWWSTPRQTVGCSVPAGQQRFIPAEFHHHQPSPTSFLRTEIAAFSLTAASLHHRRDHRHHHHHDNIQSSQENGVTASMGTAGEESSVEITCFTEVLEDATVYFQIIRLNKQIYAWIGCNSAKLGPLYAAAPTRPNNTVSVTSIVGGTSDNTGSGIARRLDWCGEEADREVDQYGIHQTQVKRSTNTSIVAGQGRFVKLFDSWENSPLRVAFTK</sequence>
<dbReference type="GO" id="GO:0043248">
    <property type="term" value="P:proteasome assembly"/>
    <property type="evidence" value="ECO:0007669"/>
    <property type="project" value="InterPro"/>
</dbReference>
<evidence type="ECO:0000256" key="1">
    <source>
        <dbReference type="SAM" id="MobiDB-lite"/>
    </source>
</evidence>
<reference evidence="2" key="1">
    <citation type="submission" date="2022-04" db="EMBL/GenBank/DDBJ databases">
        <title>Carnegiea gigantea Genome sequencing and assembly v2.</title>
        <authorList>
            <person name="Copetti D."/>
            <person name="Sanderson M.J."/>
            <person name="Burquez A."/>
            <person name="Wojciechowski M.F."/>
        </authorList>
    </citation>
    <scope>NUCLEOTIDE SEQUENCE</scope>
    <source>
        <strain evidence="2">SGP5-SGP5p</strain>
        <tissue evidence="2">Aerial part</tissue>
    </source>
</reference>
<dbReference type="EMBL" id="JAKOGI010001626">
    <property type="protein sequence ID" value="KAJ8424656.1"/>
    <property type="molecule type" value="Genomic_DNA"/>
</dbReference>
<dbReference type="AlphaFoldDB" id="A0A9Q1JLD1"/>
<protein>
    <submittedName>
        <fullName evidence="2">Uncharacterized protein</fullName>
    </submittedName>
</protein>
<dbReference type="PANTHER" id="PTHR33559:SF1">
    <property type="entry name" value="PROTEASOME ASSEMBLY CHAPERONE 4"/>
    <property type="match status" value="1"/>
</dbReference>
<proteinExistence type="predicted"/>
<feature type="compositionally biased region" description="Polar residues" evidence="1">
    <location>
        <begin position="85"/>
        <end position="97"/>
    </location>
</feature>
<dbReference type="InterPro" id="IPR032157">
    <property type="entry name" value="PAC4"/>
</dbReference>
<dbReference type="PANTHER" id="PTHR33559">
    <property type="entry name" value="PROTEASOME ASSEMBLY CHAPERONE 4"/>
    <property type="match status" value="1"/>
</dbReference>
<keyword evidence="3" id="KW-1185">Reference proteome</keyword>
<dbReference type="OrthoDB" id="368507at2759"/>
<organism evidence="2 3">
    <name type="scientific">Carnegiea gigantea</name>
    <dbReference type="NCBI Taxonomy" id="171969"/>
    <lineage>
        <taxon>Eukaryota</taxon>
        <taxon>Viridiplantae</taxon>
        <taxon>Streptophyta</taxon>
        <taxon>Embryophyta</taxon>
        <taxon>Tracheophyta</taxon>
        <taxon>Spermatophyta</taxon>
        <taxon>Magnoliopsida</taxon>
        <taxon>eudicotyledons</taxon>
        <taxon>Gunneridae</taxon>
        <taxon>Pentapetalae</taxon>
        <taxon>Caryophyllales</taxon>
        <taxon>Cactineae</taxon>
        <taxon>Cactaceae</taxon>
        <taxon>Cactoideae</taxon>
        <taxon>Echinocereeae</taxon>
        <taxon>Carnegiea</taxon>
    </lineage>
</organism>
<evidence type="ECO:0000313" key="2">
    <source>
        <dbReference type="EMBL" id="KAJ8424656.1"/>
    </source>
</evidence>
<accession>A0A9Q1JLD1</accession>
<name>A0A9Q1JLD1_9CARY</name>
<gene>
    <name evidence="2" type="ORF">Cgig2_003090</name>
</gene>
<dbReference type="Proteomes" id="UP001153076">
    <property type="component" value="Unassembled WGS sequence"/>
</dbReference>
<evidence type="ECO:0000313" key="3">
    <source>
        <dbReference type="Proteomes" id="UP001153076"/>
    </source>
</evidence>
<feature type="compositionally biased region" description="Basic residues" evidence="1">
    <location>
        <begin position="73"/>
        <end position="82"/>
    </location>
</feature>